<dbReference type="Pfam" id="PF00570">
    <property type="entry name" value="HRDC"/>
    <property type="match status" value="1"/>
</dbReference>
<dbReference type="EMBL" id="CP071091">
    <property type="protein sequence ID" value="QSQ17374.1"/>
    <property type="molecule type" value="Genomic_DNA"/>
</dbReference>
<dbReference type="PROSITE" id="PS51194">
    <property type="entry name" value="HELICASE_CTER"/>
    <property type="match status" value="1"/>
</dbReference>
<dbReference type="SMART" id="SM00487">
    <property type="entry name" value="DEXDc"/>
    <property type="match status" value="1"/>
</dbReference>
<keyword evidence="8" id="KW-0238">DNA-binding</keyword>
<comment type="catalytic activity">
    <reaction evidence="10">
        <text>Couples ATP hydrolysis with the unwinding of duplex DNA by translocating in the 3'-5' direction.</text>
        <dbReference type="EC" id="5.6.2.4"/>
    </reaction>
</comment>
<dbReference type="Pfam" id="PF00270">
    <property type="entry name" value="DEAD"/>
    <property type="match status" value="1"/>
</dbReference>
<dbReference type="SMART" id="SM00341">
    <property type="entry name" value="HRDC"/>
    <property type="match status" value="1"/>
</dbReference>
<evidence type="ECO:0000256" key="3">
    <source>
        <dbReference type="ARBA" id="ARBA00022723"/>
    </source>
</evidence>
<dbReference type="InterPro" id="IPR002121">
    <property type="entry name" value="HRDC_dom"/>
</dbReference>
<keyword evidence="3" id="KW-0479">Metal-binding</keyword>
<dbReference type="InterPro" id="IPR036388">
    <property type="entry name" value="WH-like_DNA-bd_sf"/>
</dbReference>
<evidence type="ECO:0000256" key="8">
    <source>
        <dbReference type="ARBA" id="ARBA00023125"/>
    </source>
</evidence>
<feature type="domain" description="HRDC" evidence="14">
    <location>
        <begin position="594"/>
        <end position="674"/>
    </location>
</feature>
<feature type="domain" description="Helicase C-terminal" evidence="16">
    <location>
        <begin position="232"/>
        <end position="378"/>
    </location>
</feature>
<evidence type="ECO:0000259" key="14">
    <source>
        <dbReference type="PROSITE" id="PS50967"/>
    </source>
</evidence>
<dbReference type="InterPro" id="IPR011545">
    <property type="entry name" value="DEAD/DEAH_box_helicase_dom"/>
</dbReference>
<comment type="cofactor">
    <cofactor evidence="1">
        <name>Mg(2+)</name>
        <dbReference type="ChEBI" id="CHEBI:18420"/>
    </cofactor>
</comment>
<evidence type="ECO:0000313" key="18">
    <source>
        <dbReference type="Proteomes" id="UP000663090"/>
    </source>
</evidence>
<keyword evidence="6 17" id="KW-0347">Helicase</keyword>
<keyword evidence="5" id="KW-0378">Hydrolase</keyword>
<feature type="domain" description="Helicase ATP-binding" evidence="15">
    <location>
        <begin position="38"/>
        <end position="206"/>
    </location>
</feature>
<dbReference type="InterPro" id="IPR032284">
    <property type="entry name" value="RecQ_Zn-bd"/>
</dbReference>
<dbReference type="Pfam" id="PF00271">
    <property type="entry name" value="Helicase_C"/>
    <property type="match status" value="1"/>
</dbReference>
<dbReference type="InterPro" id="IPR027417">
    <property type="entry name" value="P-loop_NTPase"/>
</dbReference>
<organism evidence="17 18">
    <name type="scientific">Myxococcus landrumensis</name>
    <dbReference type="NCBI Taxonomy" id="2813577"/>
    <lineage>
        <taxon>Bacteria</taxon>
        <taxon>Pseudomonadati</taxon>
        <taxon>Myxococcota</taxon>
        <taxon>Myxococcia</taxon>
        <taxon>Myxococcales</taxon>
        <taxon>Cystobacterineae</taxon>
        <taxon>Myxococcaceae</taxon>
        <taxon>Myxococcus</taxon>
    </lineage>
</organism>
<evidence type="ECO:0000256" key="12">
    <source>
        <dbReference type="ARBA" id="ARBA00044535"/>
    </source>
</evidence>
<dbReference type="SMART" id="SM00490">
    <property type="entry name" value="HELICc"/>
    <property type="match status" value="1"/>
</dbReference>
<dbReference type="Gene3D" id="1.10.150.80">
    <property type="entry name" value="HRDC domain"/>
    <property type="match status" value="1"/>
</dbReference>
<evidence type="ECO:0000256" key="6">
    <source>
        <dbReference type="ARBA" id="ARBA00022806"/>
    </source>
</evidence>
<evidence type="ECO:0000256" key="11">
    <source>
        <dbReference type="ARBA" id="ARBA00034808"/>
    </source>
</evidence>
<dbReference type="InterPro" id="IPR004589">
    <property type="entry name" value="DNA_helicase_ATP-dep_RecQ"/>
</dbReference>
<evidence type="ECO:0000256" key="13">
    <source>
        <dbReference type="ARBA" id="ARBA00044550"/>
    </source>
</evidence>
<evidence type="ECO:0000256" key="10">
    <source>
        <dbReference type="ARBA" id="ARBA00034617"/>
    </source>
</evidence>
<dbReference type="Proteomes" id="UP000663090">
    <property type="component" value="Chromosome"/>
</dbReference>
<proteinExistence type="inferred from homology"/>
<keyword evidence="7" id="KW-0067">ATP-binding</keyword>
<dbReference type="GO" id="GO:0004386">
    <property type="term" value="F:helicase activity"/>
    <property type="evidence" value="ECO:0007669"/>
    <property type="project" value="UniProtKB-KW"/>
</dbReference>
<dbReference type="PROSITE" id="PS50967">
    <property type="entry name" value="HRDC"/>
    <property type="match status" value="1"/>
</dbReference>
<dbReference type="Pfam" id="PF16124">
    <property type="entry name" value="RecQ_Zn_bind"/>
    <property type="match status" value="1"/>
</dbReference>
<dbReference type="InterPro" id="IPR044876">
    <property type="entry name" value="HRDC_dom_sf"/>
</dbReference>
<accession>A0ABX7NIQ8</accession>
<dbReference type="Gene3D" id="3.40.50.300">
    <property type="entry name" value="P-loop containing nucleotide triphosphate hydrolases"/>
    <property type="match status" value="2"/>
</dbReference>
<evidence type="ECO:0000256" key="4">
    <source>
        <dbReference type="ARBA" id="ARBA00022741"/>
    </source>
</evidence>
<dbReference type="NCBIfam" id="TIGR00614">
    <property type="entry name" value="recQ_fam"/>
    <property type="match status" value="1"/>
</dbReference>
<dbReference type="SUPFAM" id="SSF47819">
    <property type="entry name" value="HRDC-like"/>
    <property type="match status" value="1"/>
</dbReference>
<evidence type="ECO:0000259" key="15">
    <source>
        <dbReference type="PROSITE" id="PS51192"/>
    </source>
</evidence>
<dbReference type="EC" id="5.6.2.4" evidence="11"/>
<keyword evidence="4" id="KW-0547">Nucleotide-binding</keyword>
<dbReference type="InterPro" id="IPR010997">
    <property type="entry name" value="HRDC-like_sf"/>
</dbReference>
<evidence type="ECO:0000256" key="5">
    <source>
        <dbReference type="ARBA" id="ARBA00022801"/>
    </source>
</evidence>
<dbReference type="PANTHER" id="PTHR13710:SF105">
    <property type="entry name" value="ATP-DEPENDENT DNA HELICASE Q1"/>
    <property type="match status" value="1"/>
</dbReference>
<keyword evidence="18" id="KW-1185">Reference proteome</keyword>
<name>A0ABX7NIQ8_9BACT</name>
<evidence type="ECO:0000256" key="1">
    <source>
        <dbReference type="ARBA" id="ARBA00001946"/>
    </source>
</evidence>
<reference evidence="17 18" key="1">
    <citation type="submission" date="2021-02" db="EMBL/GenBank/DDBJ databases">
        <title>De Novo genome assembly of isolated myxobacteria.</title>
        <authorList>
            <person name="Stevens D.C."/>
        </authorList>
    </citation>
    <scope>NUCLEOTIDE SEQUENCE [LARGE SCALE GENOMIC DNA]</scope>
    <source>
        <strain evidence="17 18">SCHIC003</strain>
    </source>
</reference>
<dbReference type="CDD" id="cd17920">
    <property type="entry name" value="DEXHc_RecQ"/>
    <property type="match status" value="1"/>
</dbReference>
<dbReference type="SUPFAM" id="SSF52540">
    <property type="entry name" value="P-loop containing nucleoside triphosphate hydrolases"/>
    <property type="match status" value="1"/>
</dbReference>
<protein>
    <recommendedName>
        <fullName evidence="12">ATP-dependent DNA helicase RecQ</fullName>
        <ecNumber evidence="11">5.6.2.4</ecNumber>
    </recommendedName>
    <alternativeName>
        <fullName evidence="13">DNA 3'-5' helicase RecQ</fullName>
    </alternativeName>
</protein>
<evidence type="ECO:0000256" key="7">
    <source>
        <dbReference type="ARBA" id="ARBA00022840"/>
    </source>
</evidence>
<dbReference type="Gene3D" id="1.10.10.10">
    <property type="entry name" value="Winged helix-like DNA-binding domain superfamily/Winged helix DNA-binding domain"/>
    <property type="match status" value="1"/>
</dbReference>
<dbReference type="PANTHER" id="PTHR13710">
    <property type="entry name" value="DNA HELICASE RECQ FAMILY MEMBER"/>
    <property type="match status" value="1"/>
</dbReference>
<evidence type="ECO:0000313" key="17">
    <source>
        <dbReference type="EMBL" id="QSQ17374.1"/>
    </source>
</evidence>
<evidence type="ECO:0000256" key="9">
    <source>
        <dbReference type="ARBA" id="ARBA00023235"/>
    </source>
</evidence>
<dbReference type="RefSeq" id="WP_206718998.1">
    <property type="nucleotide sequence ID" value="NZ_CP071091.1"/>
</dbReference>
<gene>
    <name evidence="17" type="ORF">JY572_15500</name>
</gene>
<comment type="similarity">
    <text evidence="2">Belongs to the helicase family. RecQ subfamily.</text>
</comment>
<dbReference type="InterPro" id="IPR001650">
    <property type="entry name" value="Helicase_C-like"/>
</dbReference>
<evidence type="ECO:0000259" key="16">
    <source>
        <dbReference type="PROSITE" id="PS51194"/>
    </source>
</evidence>
<keyword evidence="9" id="KW-0413">Isomerase</keyword>
<sequence>MVNMRAMPLALPYFEQAQQGLVRHFGLAQFRPGQAEVISTVLSGRNTVVVMPTGAGKSLCYQLPATLLPGLTLVVSPLIALMKDQVEQLTARGISATFINSSLSDLERAERMRRLRAGEYKLLYVAPERFRSASFIQTVTDVGVDLFAVDEAHCISQWGHDFRPDYALLGQVRKRLRPPRTVALTATATPEVRADIVRVLLMKEPREFAMGFDRPNLFLGKQEVGGDSDRHEACARLASLGGSGIIYCSTRRASEGVFSELHGRGVKAVLYHAGMDDDARRRAQDTFMSTKDAVAVATNAFGMGIDKSDIRFVAHANIPRAVEAYYQEIGRAGRDGGDARAVLLFNHSDVYTQERLIQGNHPSEAVLADVWGVLQSVEEFERGVHVLAGMVNASEFEVSAAVRIFERAGKLERGSRGEGAHGVTLTEKAQGAHPHAADAQRLLKSLLETFPVGRQATTELTILARRVGLTVDEVRHALGLLEKSGVVKVRRPFSGRSIRALARLPFREMGMDLSHVREQERQNLQLLRRMTDYAYADRDQRCRRRTVLHYFGQEDVESSCGNCDVCAPAKMPVLLSGGPSASRARASAATAPVTSYSELASTELRRWRKELSKDLGVAPFIIFNDATLLGLAATLPIDREGFLTVKGTGESRWERFGPKVVEICLMARAAGHEPQVVPMAMSKARKPRIRRALGSD</sequence>
<dbReference type="InterPro" id="IPR014001">
    <property type="entry name" value="Helicase_ATP-bd"/>
</dbReference>
<dbReference type="PROSITE" id="PS51192">
    <property type="entry name" value="HELICASE_ATP_BIND_1"/>
    <property type="match status" value="1"/>
</dbReference>
<evidence type="ECO:0000256" key="2">
    <source>
        <dbReference type="ARBA" id="ARBA00005446"/>
    </source>
</evidence>